<dbReference type="Gene3D" id="3.40.50.1820">
    <property type="entry name" value="alpha/beta hydrolase"/>
    <property type="match status" value="1"/>
</dbReference>
<dbReference type="PANTHER" id="PTHR17920">
    <property type="entry name" value="TRANSMEMBRANE AND COILED-COIL DOMAIN-CONTAINING PROTEIN 4 TMCO4"/>
    <property type="match status" value="1"/>
</dbReference>
<evidence type="ECO:0000256" key="2">
    <source>
        <dbReference type="ARBA" id="ARBA00022692"/>
    </source>
</evidence>
<sequence length="276" mass="28700">MGGAAGLGLVGGGGLYASRALDGDYGDLRAPGTQPVLSTRGRIDADGSSGSGTVSPSVEGSWEFDAADPAFLFVHGFSTGAEAARDQAYTAQVGIRELRPDEEASVVAYSWDSDVGWGDAKRTADANAEPLAGWLIDRADAGGGRVHLLGYSLGARVTGETLRVLDERGRDDVLGSVSLLGGAIPRVSAADDGRYGSAFGSIDAPVRNFHSRNDRVLGWVYRASDRTRAVGHDGLPDAAAAPAGYRDVDVTDLVGDHYSYFQPGEGCLPRVLDGID</sequence>
<protein>
    <submittedName>
        <fullName evidence="6">Esterase/lipase superfamily enzyme</fullName>
    </submittedName>
</protein>
<comment type="caution">
    <text evidence="6">The sequence shown here is derived from an EMBL/GenBank/DDBJ whole genome shotgun (WGS) entry which is preliminary data.</text>
</comment>
<gene>
    <name evidence="6" type="ORF">J2751_000418</name>
</gene>
<evidence type="ECO:0000256" key="1">
    <source>
        <dbReference type="ARBA" id="ARBA00004141"/>
    </source>
</evidence>
<evidence type="ECO:0000256" key="5">
    <source>
        <dbReference type="SAM" id="MobiDB-lite"/>
    </source>
</evidence>
<evidence type="ECO:0000256" key="4">
    <source>
        <dbReference type="ARBA" id="ARBA00023136"/>
    </source>
</evidence>
<organism evidence="6 7">
    <name type="scientific">Halorubrum alkaliphilum</name>
    <dbReference type="NCBI Taxonomy" id="261290"/>
    <lineage>
        <taxon>Archaea</taxon>
        <taxon>Methanobacteriati</taxon>
        <taxon>Methanobacteriota</taxon>
        <taxon>Stenosarchaea group</taxon>
        <taxon>Halobacteria</taxon>
        <taxon>Halobacteriales</taxon>
        <taxon>Haloferacaceae</taxon>
        <taxon>Halorubrum</taxon>
    </lineage>
</organism>
<name>A0A8T4GCH0_9EURY</name>
<comment type="subcellular location">
    <subcellularLocation>
        <location evidence="1">Membrane</location>
        <topology evidence="1">Multi-pass membrane protein</topology>
    </subcellularLocation>
</comment>
<feature type="compositionally biased region" description="Low complexity" evidence="5">
    <location>
        <begin position="47"/>
        <end position="58"/>
    </location>
</feature>
<dbReference type="InterPro" id="IPR007941">
    <property type="entry name" value="DUF726"/>
</dbReference>
<keyword evidence="2" id="KW-0812">Transmembrane</keyword>
<dbReference type="Proteomes" id="UP000823588">
    <property type="component" value="Unassembled WGS sequence"/>
</dbReference>
<dbReference type="AlphaFoldDB" id="A0A8T4GCH0"/>
<reference evidence="6" key="1">
    <citation type="submission" date="2021-03" db="EMBL/GenBank/DDBJ databases">
        <title>Genomic Encyclopedia of Type Strains, Phase IV (KMG-IV): sequencing the most valuable type-strain genomes for metagenomic binning, comparative biology and taxonomic classification.</title>
        <authorList>
            <person name="Goeker M."/>
        </authorList>
    </citation>
    <scope>NUCLEOTIDE SEQUENCE</scope>
    <source>
        <strain evidence="6">DSM 23564</strain>
    </source>
</reference>
<evidence type="ECO:0000313" key="7">
    <source>
        <dbReference type="Proteomes" id="UP000823588"/>
    </source>
</evidence>
<keyword evidence="7" id="KW-1185">Reference proteome</keyword>
<keyword evidence="4" id="KW-0472">Membrane</keyword>
<accession>A0A8T4GCH0</accession>
<dbReference type="Pfam" id="PF05277">
    <property type="entry name" value="DUF726"/>
    <property type="match status" value="1"/>
</dbReference>
<dbReference type="RefSeq" id="WP_345777147.1">
    <property type="nucleotide sequence ID" value="NZ_JAGGKQ010000002.1"/>
</dbReference>
<dbReference type="PANTHER" id="PTHR17920:SF3">
    <property type="entry name" value="TRANSMEMBRANE AND COILED-COIL DOMAIN-CONTAINING PROTEIN 4"/>
    <property type="match status" value="1"/>
</dbReference>
<dbReference type="GO" id="GO:0016020">
    <property type="term" value="C:membrane"/>
    <property type="evidence" value="ECO:0007669"/>
    <property type="project" value="UniProtKB-SubCell"/>
</dbReference>
<dbReference type="InterPro" id="IPR029058">
    <property type="entry name" value="AB_hydrolase_fold"/>
</dbReference>
<evidence type="ECO:0000313" key="6">
    <source>
        <dbReference type="EMBL" id="MBP1921429.1"/>
    </source>
</evidence>
<dbReference type="EMBL" id="JAGGKQ010000002">
    <property type="protein sequence ID" value="MBP1921429.1"/>
    <property type="molecule type" value="Genomic_DNA"/>
</dbReference>
<evidence type="ECO:0000256" key="3">
    <source>
        <dbReference type="ARBA" id="ARBA00022989"/>
    </source>
</evidence>
<dbReference type="SUPFAM" id="SSF53474">
    <property type="entry name" value="alpha/beta-Hydrolases"/>
    <property type="match status" value="1"/>
</dbReference>
<feature type="region of interest" description="Disordered" evidence="5">
    <location>
        <begin position="32"/>
        <end position="58"/>
    </location>
</feature>
<proteinExistence type="predicted"/>
<keyword evidence="3" id="KW-1133">Transmembrane helix</keyword>